<evidence type="ECO:0000256" key="2">
    <source>
        <dbReference type="ARBA" id="ARBA00023002"/>
    </source>
</evidence>
<dbReference type="Pfam" id="PF00171">
    <property type="entry name" value="Aldedh"/>
    <property type="match status" value="1"/>
</dbReference>
<evidence type="ECO:0000256" key="5">
    <source>
        <dbReference type="PROSITE-ProRule" id="PRU10007"/>
    </source>
</evidence>
<keyword evidence="2 4" id="KW-0560">Oxidoreductase</keyword>
<dbReference type="PIRSF" id="PIRSF036492">
    <property type="entry name" value="ALDH"/>
    <property type="match status" value="1"/>
</dbReference>
<dbReference type="InterPro" id="IPR015590">
    <property type="entry name" value="Aldehyde_DH_dom"/>
</dbReference>
<dbReference type="Gene3D" id="3.40.605.10">
    <property type="entry name" value="Aldehyde Dehydrogenase, Chain A, domain 1"/>
    <property type="match status" value="1"/>
</dbReference>
<dbReference type="RefSeq" id="WP_394608674.1">
    <property type="nucleotide sequence ID" value="NZ_JBIHSJ010000004.1"/>
</dbReference>
<dbReference type="InterPro" id="IPR016161">
    <property type="entry name" value="Ald_DH/histidinol_DH"/>
</dbReference>
<dbReference type="InterPro" id="IPR012394">
    <property type="entry name" value="Aldehyde_DH_NAD(P)"/>
</dbReference>
<dbReference type="InterPro" id="IPR016163">
    <property type="entry name" value="Ald_DH_C"/>
</dbReference>
<dbReference type="PROSITE" id="PS00687">
    <property type="entry name" value="ALDEHYDE_DEHYDR_GLU"/>
    <property type="match status" value="1"/>
</dbReference>
<dbReference type="InterPro" id="IPR029510">
    <property type="entry name" value="Ald_DH_CS_GLU"/>
</dbReference>
<name>A0ABW7J097_9VIBR</name>
<evidence type="ECO:0000256" key="6">
    <source>
        <dbReference type="RuleBase" id="RU003345"/>
    </source>
</evidence>
<organism evidence="8 9">
    <name type="scientific">Vibrio rumoiensis</name>
    <dbReference type="NCBI Taxonomy" id="76258"/>
    <lineage>
        <taxon>Bacteria</taxon>
        <taxon>Pseudomonadati</taxon>
        <taxon>Pseudomonadota</taxon>
        <taxon>Gammaproteobacteria</taxon>
        <taxon>Vibrionales</taxon>
        <taxon>Vibrionaceae</taxon>
        <taxon>Vibrio</taxon>
    </lineage>
</organism>
<proteinExistence type="inferred from homology"/>
<evidence type="ECO:0000256" key="4">
    <source>
        <dbReference type="PIRNR" id="PIRNR036492"/>
    </source>
</evidence>
<evidence type="ECO:0000256" key="3">
    <source>
        <dbReference type="ARBA" id="ARBA00023027"/>
    </source>
</evidence>
<protein>
    <recommendedName>
        <fullName evidence="4">Aldehyde dehydrogenase</fullName>
    </recommendedName>
</protein>
<evidence type="ECO:0000259" key="7">
    <source>
        <dbReference type="Pfam" id="PF00171"/>
    </source>
</evidence>
<comment type="caution">
    <text evidence="8">The sequence shown here is derived from an EMBL/GenBank/DDBJ whole genome shotgun (WGS) entry which is preliminary data.</text>
</comment>
<accession>A0ABW7J097</accession>
<dbReference type="EMBL" id="JBIHSN010000003">
    <property type="protein sequence ID" value="MFH0267157.1"/>
    <property type="molecule type" value="Genomic_DNA"/>
</dbReference>
<feature type="active site" evidence="5">
    <location>
        <position position="228"/>
    </location>
</feature>
<reference evidence="8 9" key="1">
    <citation type="submission" date="2024-10" db="EMBL/GenBank/DDBJ databases">
        <authorList>
            <person name="Yibar A."/>
            <person name="Saticioglu I.B."/>
            <person name="Duman M."/>
            <person name="Ajmi N."/>
            <person name="Gurler F."/>
            <person name="Ay H."/>
            <person name="Onuk E."/>
            <person name="Guler S."/>
            <person name="Romalde J.L."/>
        </authorList>
    </citation>
    <scope>NUCLEOTIDE SEQUENCE [LARGE SCALE GENOMIC DNA]</scope>
    <source>
        <strain evidence="8 9">14-MA-B</strain>
    </source>
</reference>
<gene>
    <name evidence="8" type="ORF">ACGRQ9_17065</name>
</gene>
<dbReference type="CDD" id="cd07133">
    <property type="entry name" value="ALDH_CALDH_CalB"/>
    <property type="match status" value="1"/>
</dbReference>
<dbReference type="Proteomes" id="UP001607151">
    <property type="component" value="Unassembled WGS sequence"/>
</dbReference>
<sequence length="482" mass="54587">MNHTEEPFLDESPTENRVMLQEALSLQKQAFNQHGQESYQERKAHLQRLKSLLMDNREAISEAINKDYGNRSHHETLFAEVITVADDISSTIKHLKKWMKVQKRKVDHTVYLGAKNRVIPQAVGVVGFIVPWNFPINLSFSGLSAAFAAGNRAMVKMSENSIYLTKLLQELTPKYFKPEKLQFFIETGTVGIEFSKLPFDHLMFTGSGATGRKVMAACAENLTPVTLELGGKSPAVIDPNYPMKKAVERIMFVKQFNAGQICTNVDYTFVHQSQREEFIKISEQWVAKHCPDIQHKDYTSIIDNTAFQRLIDTVEDAKNKGATVVNLSHQPADPVTRKFPVTFILDTTDDMIISQRETFGPILMVKTYQQPEEVIDYIIQRDRPLAFYPFSNDKVLVDRYIQSVLSGGVSVNDALFHVAQHDLPFGGIGGSGMGHYHGYEGFLTFSKLRPVFYQASFSSMKFMAPPYGKFATKVMNLMMKIK</sequence>
<dbReference type="InterPro" id="IPR016162">
    <property type="entry name" value="Ald_DH_N"/>
</dbReference>
<dbReference type="PANTHER" id="PTHR43570:SF20">
    <property type="entry name" value="ALDEHYDE DEHYDROGENASE ALDX-RELATED"/>
    <property type="match status" value="1"/>
</dbReference>
<dbReference type="PANTHER" id="PTHR43570">
    <property type="entry name" value="ALDEHYDE DEHYDROGENASE"/>
    <property type="match status" value="1"/>
</dbReference>
<dbReference type="GO" id="GO:0050269">
    <property type="term" value="F:coniferyl-aldehyde dehydrogenase [NAD(P)+] activity"/>
    <property type="evidence" value="ECO:0007669"/>
    <property type="project" value="UniProtKB-EC"/>
</dbReference>
<keyword evidence="3" id="KW-0520">NAD</keyword>
<dbReference type="Gene3D" id="3.40.309.10">
    <property type="entry name" value="Aldehyde Dehydrogenase, Chain A, domain 2"/>
    <property type="match status" value="1"/>
</dbReference>
<comment type="similarity">
    <text evidence="1 4 6">Belongs to the aldehyde dehydrogenase family.</text>
</comment>
<dbReference type="SUPFAM" id="SSF53720">
    <property type="entry name" value="ALDH-like"/>
    <property type="match status" value="1"/>
</dbReference>
<evidence type="ECO:0000313" key="9">
    <source>
        <dbReference type="Proteomes" id="UP001607151"/>
    </source>
</evidence>
<keyword evidence="9" id="KW-1185">Reference proteome</keyword>
<evidence type="ECO:0000313" key="8">
    <source>
        <dbReference type="EMBL" id="MFH0267157.1"/>
    </source>
</evidence>
<feature type="domain" description="Aldehyde dehydrogenase" evidence="7">
    <location>
        <begin position="13"/>
        <end position="449"/>
    </location>
</feature>
<evidence type="ECO:0000256" key="1">
    <source>
        <dbReference type="ARBA" id="ARBA00009986"/>
    </source>
</evidence>